<evidence type="ECO:0000313" key="3">
    <source>
        <dbReference type="Proteomes" id="UP000617531"/>
    </source>
</evidence>
<sequence length="619" mass="66851">MNPAGGFWPDGSSSRGAWVAFARTLVGPALAFQSAARSEIRLPGRTSWHGERADALEAFARVFLLEALAGCQETRVAPSTQALLDGIVVGVTSDEHGWIRAAENSHALVEAPSVCLGLWAGDHRLWKALPGHAQDALAEWLAECADLERRSNNWVLFPFVISRFLDSIGRPHPGRTAIETHSLGRLDDLYRGDGWYSDGGSSTFDSYNSFAFHFYPGVVGVLSSDDELRERSASRLALYLPQLLSLVGPDGAPVYFGRSMTYRFGVAAPLSVAALLGADLTAPGRLRVVTQRIVDSFVRIGAVTPGRPLSVGWARDDADLVQDYSGPGAGYWAAHVFTNLLLEPGHAYWGPADEEPVTVAGPTRLETPNFLLARDAAASVVRLTNHGSYDVNVTDVKHRADDPFYGRLGYSTATLPLTDDAADSTFTVHCRGRRYRRGRIAAQPGGRDWASSLGWLRDVVSAEDAPAPAMLLSVSTAEWDIHAIALPRWARWRRASVSFRGWCVDDPDAVGTGVTDGPTVAITTPLPTTVRGLLGFSDAEVVDGERPRGRYRLGEVRGRHRGGLYVVATSLGTAGSLDAAVPTVSRAGSGRWLIRIPGQADRVLRRRRTGLLLTADEDA</sequence>
<dbReference type="RefSeq" id="WP_191283723.1">
    <property type="nucleotide sequence ID" value="NZ_BNAI01000005.1"/>
</dbReference>
<reference evidence="2" key="1">
    <citation type="journal article" date="2014" name="Int. J. Syst. Evol. Microbiol.">
        <title>Complete genome sequence of Corynebacterium casei LMG S-19264T (=DSM 44701T), isolated from a smear-ripened cheese.</title>
        <authorList>
            <consortium name="US DOE Joint Genome Institute (JGI-PGF)"/>
            <person name="Walter F."/>
            <person name="Albersmeier A."/>
            <person name="Kalinowski J."/>
            <person name="Ruckert C."/>
        </authorList>
    </citation>
    <scope>NUCLEOTIDE SEQUENCE</scope>
    <source>
        <strain evidence="2">CGMCC 1.16548</strain>
    </source>
</reference>
<protein>
    <recommendedName>
        <fullName evidence="1">DUF2264 domain-containing protein</fullName>
    </recommendedName>
</protein>
<dbReference type="Pfam" id="PF10022">
    <property type="entry name" value="DUF2264"/>
    <property type="match status" value="1"/>
</dbReference>
<keyword evidence="3" id="KW-1185">Reference proteome</keyword>
<evidence type="ECO:0000313" key="2">
    <source>
        <dbReference type="EMBL" id="GHF21906.1"/>
    </source>
</evidence>
<dbReference type="AlphaFoldDB" id="A0A8J3GSF4"/>
<name>A0A8J3GSF4_9MICO</name>
<dbReference type="PANTHER" id="PTHR35339:SF4">
    <property type="entry name" value="LINALOOL DEHYDRATASE_ISOMERASE DOMAIN-CONTAINING PROTEIN"/>
    <property type="match status" value="1"/>
</dbReference>
<dbReference type="InterPro" id="IPR049349">
    <property type="entry name" value="DUF2264_N"/>
</dbReference>
<dbReference type="PANTHER" id="PTHR35339">
    <property type="entry name" value="LINALOOL DEHYDRATASE_ISOMERASE DOMAIN-CONTAINING PROTEIN"/>
    <property type="match status" value="1"/>
</dbReference>
<dbReference type="EMBL" id="BNAI01000005">
    <property type="protein sequence ID" value="GHF21906.1"/>
    <property type="molecule type" value="Genomic_DNA"/>
</dbReference>
<dbReference type="Proteomes" id="UP000617531">
    <property type="component" value="Unassembled WGS sequence"/>
</dbReference>
<feature type="domain" description="DUF2264" evidence="1">
    <location>
        <begin position="15"/>
        <end position="352"/>
    </location>
</feature>
<reference evidence="2" key="2">
    <citation type="submission" date="2020-09" db="EMBL/GenBank/DDBJ databases">
        <authorList>
            <person name="Sun Q."/>
            <person name="Zhou Y."/>
        </authorList>
    </citation>
    <scope>NUCLEOTIDE SEQUENCE</scope>
    <source>
        <strain evidence="2">CGMCC 1.16548</strain>
    </source>
</reference>
<evidence type="ECO:0000259" key="1">
    <source>
        <dbReference type="Pfam" id="PF10022"/>
    </source>
</evidence>
<organism evidence="2 3">
    <name type="scientific">Pseudolysinimonas yzui</name>
    <dbReference type="NCBI Taxonomy" id="2708254"/>
    <lineage>
        <taxon>Bacteria</taxon>
        <taxon>Bacillati</taxon>
        <taxon>Actinomycetota</taxon>
        <taxon>Actinomycetes</taxon>
        <taxon>Micrococcales</taxon>
        <taxon>Microbacteriaceae</taxon>
        <taxon>Pseudolysinimonas</taxon>
    </lineage>
</organism>
<dbReference type="InterPro" id="IPR016624">
    <property type="entry name" value="UCP014753"/>
</dbReference>
<proteinExistence type="predicted"/>
<accession>A0A8J3GSF4</accession>
<gene>
    <name evidence="2" type="ORF">GCM10011600_23680</name>
</gene>
<comment type="caution">
    <text evidence="2">The sequence shown here is derived from an EMBL/GenBank/DDBJ whole genome shotgun (WGS) entry which is preliminary data.</text>
</comment>